<dbReference type="RefSeq" id="WP_033161863.1">
    <property type="nucleotide sequence ID" value="NZ_CACVPP010000002.1"/>
</dbReference>
<dbReference type="Pfam" id="PF06612">
    <property type="entry name" value="DUF1146"/>
    <property type="match status" value="1"/>
</dbReference>
<evidence type="ECO:0000313" key="2">
    <source>
        <dbReference type="EMBL" id="SEI83455.1"/>
    </source>
</evidence>
<keyword evidence="1" id="KW-1133">Transmembrane helix</keyword>
<keyword evidence="1" id="KW-0812">Transmembrane</keyword>
<reference evidence="3" key="1">
    <citation type="submission" date="2016-10" db="EMBL/GenBank/DDBJ databases">
        <authorList>
            <person name="Varghese N."/>
        </authorList>
    </citation>
    <scope>NUCLEOTIDE SEQUENCE [LARGE SCALE GENOMIC DNA]</scope>
    <source>
        <strain evidence="3">DSM 20406</strain>
    </source>
</reference>
<evidence type="ECO:0000313" key="3">
    <source>
        <dbReference type="Proteomes" id="UP000183028"/>
    </source>
</evidence>
<accession>A0A1H6U508</accession>
<evidence type="ECO:0000256" key="1">
    <source>
        <dbReference type="SAM" id="Phobius"/>
    </source>
</evidence>
<gene>
    <name evidence="2" type="ORF">SAMN04487834_102716</name>
</gene>
<evidence type="ECO:0008006" key="4">
    <source>
        <dbReference type="Google" id="ProtNLM"/>
    </source>
</evidence>
<dbReference type="EMBL" id="FNYK01000027">
    <property type="protein sequence ID" value="SEI83455.1"/>
    <property type="molecule type" value="Genomic_DNA"/>
</dbReference>
<dbReference type="GeneID" id="54119268"/>
<protein>
    <recommendedName>
        <fullName evidence="4">DUF1146 domain-containing protein</fullName>
    </recommendedName>
</protein>
<feature type="transmembrane region" description="Helical" evidence="1">
    <location>
        <begin position="6"/>
        <end position="27"/>
    </location>
</feature>
<keyword evidence="3" id="KW-1185">Reference proteome</keyword>
<sequence>MTYYAVNLIVYIISIFLAMIALNCFHFDRFLRKGKQKEFYLFYIMASCVFGYLFAQFILSFGTFSSHL</sequence>
<dbReference type="AlphaFoldDB" id="A0A1H6U508"/>
<feature type="transmembrane region" description="Helical" evidence="1">
    <location>
        <begin position="39"/>
        <end position="59"/>
    </location>
</feature>
<dbReference type="OrthoDB" id="3035314at2"/>
<dbReference type="Proteomes" id="UP000183028">
    <property type="component" value="Unassembled WGS sequence"/>
</dbReference>
<proteinExistence type="predicted"/>
<keyword evidence="1" id="KW-0472">Membrane</keyword>
<dbReference type="InterPro" id="IPR009526">
    <property type="entry name" value="DUF1146"/>
</dbReference>
<organism evidence="2 3">
    <name type="scientific">Sharpea azabuensis</name>
    <dbReference type="NCBI Taxonomy" id="322505"/>
    <lineage>
        <taxon>Bacteria</taxon>
        <taxon>Bacillati</taxon>
        <taxon>Bacillota</taxon>
        <taxon>Erysipelotrichia</taxon>
        <taxon>Erysipelotrichales</taxon>
        <taxon>Coprobacillaceae</taxon>
        <taxon>Sharpea</taxon>
    </lineage>
</organism>
<dbReference type="STRING" id="322505.SAMN04487836_10423"/>
<name>A0A1H6U508_9FIRM</name>